<organism evidence="1">
    <name type="scientific">viral metagenome</name>
    <dbReference type="NCBI Taxonomy" id="1070528"/>
    <lineage>
        <taxon>unclassified sequences</taxon>
        <taxon>metagenomes</taxon>
        <taxon>organismal metagenomes</taxon>
    </lineage>
</organism>
<protein>
    <submittedName>
        <fullName evidence="1">Putative sigma-70 region domain containing protein</fullName>
    </submittedName>
</protein>
<dbReference type="AlphaFoldDB" id="A0A6H1Z939"/>
<dbReference type="SUPFAM" id="SSF88659">
    <property type="entry name" value="Sigma3 and sigma4 domains of RNA polymerase sigma factors"/>
    <property type="match status" value="1"/>
</dbReference>
<accession>A0A6H1Z939</accession>
<reference evidence="1" key="1">
    <citation type="submission" date="2020-03" db="EMBL/GenBank/DDBJ databases">
        <title>The deep terrestrial virosphere.</title>
        <authorList>
            <person name="Holmfeldt K."/>
            <person name="Nilsson E."/>
            <person name="Simone D."/>
            <person name="Lopez-Fernandez M."/>
            <person name="Wu X."/>
            <person name="de Brujin I."/>
            <person name="Lundin D."/>
            <person name="Andersson A."/>
            <person name="Bertilsson S."/>
            <person name="Dopson M."/>
        </authorList>
    </citation>
    <scope>NUCLEOTIDE SEQUENCE</scope>
    <source>
        <strain evidence="1">TM448A00065</strain>
        <strain evidence="2">TM448B00134</strain>
    </source>
</reference>
<dbReference type="Gene3D" id="1.10.10.10">
    <property type="entry name" value="Winged helix-like DNA-binding domain superfamily/Winged helix DNA-binding domain"/>
    <property type="match status" value="1"/>
</dbReference>
<gene>
    <name evidence="1" type="ORF">TM448A00065_0015</name>
    <name evidence="2" type="ORF">TM448B00134_0092</name>
</gene>
<dbReference type="EMBL" id="MT144591">
    <property type="protein sequence ID" value="QJH93798.1"/>
    <property type="molecule type" value="Genomic_DNA"/>
</dbReference>
<evidence type="ECO:0000313" key="2">
    <source>
        <dbReference type="EMBL" id="QJH93798.1"/>
    </source>
</evidence>
<name>A0A6H1Z939_9ZZZZ</name>
<dbReference type="InterPro" id="IPR036388">
    <property type="entry name" value="WH-like_DNA-bd_sf"/>
</dbReference>
<dbReference type="InterPro" id="IPR013324">
    <property type="entry name" value="RNA_pol_sigma_r3/r4-like"/>
</dbReference>
<sequence length="73" mass="8414">MIRVIALAELTQAISQLTDERDRDVARWRVAGYTYRVIGDRLDVTCTRARQIALRADRRIRKLLGFSGEKVLP</sequence>
<dbReference type="EMBL" id="MT143972">
    <property type="protein sequence ID" value="QJA43969.1"/>
    <property type="molecule type" value="Genomic_DNA"/>
</dbReference>
<proteinExistence type="predicted"/>
<evidence type="ECO:0000313" key="1">
    <source>
        <dbReference type="EMBL" id="QJA43969.1"/>
    </source>
</evidence>